<dbReference type="SMART" id="SM01381">
    <property type="entry name" value="7TM_GPCR_Srsx"/>
    <property type="match status" value="1"/>
</dbReference>
<evidence type="ECO:0000313" key="13">
    <source>
        <dbReference type="RefSeq" id="XP_030630790.1"/>
    </source>
</evidence>
<dbReference type="GO" id="GO:0004937">
    <property type="term" value="F:alpha1-adrenergic receptor activity"/>
    <property type="evidence" value="ECO:0007669"/>
    <property type="project" value="TreeGrafter"/>
</dbReference>
<feature type="transmembrane region" description="Helical" evidence="10">
    <location>
        <begin position="20"/>
        <end position="48"/>
    </location>
</feature>
<dbReference type="OrthoDB" id="5977853at2759"/>
<proteinExistence type="inferred from homology"/>
<evidence type="ECO:0000256" key="2">
    <source>
        <dbReference type="ARBA" id="ARBA00022475"/>
    </source>
</evidence>
<feature type="transmembrane region" description="Helical" evidence="10">
    <location>
        <begin position="60"/>
        <end position="78"/>
    </location>
</feature>
<dbReference type="GO" id="GO:0071880">
    <property type="term" value="P:adenylate cyclase-activating adrenergic receptor signaling pathway"/>
    <property type="evidence" value="ECO:0007669"/>
    <property type="project" value="TreeGrafter"/>
</dbReference>
<dbReference type="SUPFAM" id="SSF81321">
    <property type="entry name" value="Family A G protein-coupled receptor-like"/>
    <property type="match status" value="1"/>
</dbReference>
<dbReference type="PROSITE" id="PS50262">
    <property type="entry name" value="G_PROTEIN_RECEP_F1_2"/>
    <property type="match status" value="1"/>
</dbReference>
<keyword evidence="6 10" id="KW-0472">Membrane</keyword>
<feature type="transmembrane region" description="Helical" evidence="10">
    <location>
        <begin position="308"/>
        <end position="326"/>
    </location>
</feature>
<feature type="transmembrane region" description="Helical" evidence="10">
    <location>
        <begin position="139"/>
        <end position="160"/>
    </location>
</feature>
<dbReference type="GO" id="GO:0004938">
    <property type="term" value="F:alpha2-adrenergic receptor activity"/>
    <property type="evidence" value="ECO:0007669"/>
    <property type="project" value="UniProtKB-ARBA"/>
</dbReference>
<dbReference type="InParanoid" id="A0A6J2VD78"/>
<name>A0A6J2VD78_CHACN</name>
<evidence type="ECO:0000256" key="5">
    <source>
        <dbReference type="ARBA" id="ARBA00023040"/>
    </source>
</evidence>
<dbReference type="GO" id="GO:0007200">
    <property type="term" value="P:phospholipase C-activating G protein-coupled receptor signaling pathway"/>
    <property type="evidence" value="ECO:0007669"/>
    <property type="project" value="TreeGrafter"/>
</dbReference>
<dbReference type="PRINTS" id="PR00237">
    <property type="entry name" value="GPCRRHODOPSN"/>
</dbReference>
<feature type="transmembrane region" description="Helical" evidence="10">
    <location>
        <begin position="268"/>
        <end position="288"/>
    </location>
</feature>
<evidence type="ECO:0000256" key="3">
    <source>
        <dbReference type="ARBA" id="ARBA00022692"/>
    </source>
</evidence>
<feature type="domain" description="G-protein coupled receptors family 1 profile" evidence="11">
    <location>
        <begin position="39"/>
        <end position="324"/>
    </location>
</feature>
<comment type="similarity">
    <text evidence="9">Belongs to the G-protein coupled receptor 1 family.</text>
</comment>
<dbReference type="GO" id="GO:0007204">
    <property type="term" value="P:positive regulation of cytosolic calcium ion concentration"/>
    <property type="evidence" value="ECO:0007669"/>
    <property type="project" value="TreeGrafter"/>
</dbReference>
<keyword evidence="2" id="KW-1003">Cell membrane</keyword>
<feature type="transmembrane region" description="Helical" evidence="10">
    <location>
        <begin position="180"/>
        <end position="201"/>
    </location>
</feature>
<dbReference type="AlphaFoldDB" id="A0A6J2VD78"/>
<keyword evidence="3 9" id="KW-0812">Transmembrane</keyword>
<evidence type="ECO:0000256" key="6">
    <source>
        <dbReference type="ARBA" id="ARBA00023136"/>
    </source>
</evidence>
<dbReference type="InterPro" id="IPR000276">
    <property type="entry name" value="GPCR_Rhodpsn"/>
</dbReference>
<feature type="transmembrane region" description="Helical" evidence="10">
    <location>
        <begin position="98"/>
        <end position="118"/>
    </location>
</feature>
<evidence type="ECO:0000256" key="10">
    <source>
        <dbReference type="SAM" id="Phobius"/>
    </source>
</evidence>
<sequence length="354" mass="39808">MEQTFSNLSGPVCAGITLSFRSVVVGLFLTVFISFAIVGNILVILSVLCNRHLRTVTNFFIVNLAVADLLLSLMVLPFSATMEVLDCWVFGRAFCNVWAAVDVLCCTASILSLCMISIDRYIGVKHCLTYPTIVTERRAAMALVVLWCASMVVSIGPLMGWKEPPPSDDHECNITQEPGYALFSSLLSFYLPLTIILAMYFRIYVVARRTTDSLEAGLKRERENTVEIVLRIHCRSALEEPMHTPGRSHLFNRSLSTRLKRFSREKKAAKTLAIVVGVFILCWLPFFLVLPLGSLFPRLKPSENVFKLVFWLGYFNSCVNPLIYPCSSLEFRRAFSQLLRSFACSAALRHSARH</sequence>
<accession>A0A6J2VD78</accession>
<dbReference type="GO" id="GO:0045907">
    <property type="term" value="P:positive regulation of vasoconstriction"/>
    <property type="evidence" value="ECO:0007669"/>
    <property type="project" value="TreeGrafter"/>
</dbReference>
<evidence type="ECO:0000256" key="4">
    <source>
        <dbReference type="ARBA" id="ARBA00022989"/>
    </source>
</evidence>
<dbReference type="GO" id="GO:0043410">
    <property type="term" value="P:positive regulation of MAPK cascade"/>
    <property type="evidence" value="ECO:0007669"/>
    <property type="project" value="TreeGrafter"/>
</dbReference>
<dbReference type="Pfam" id="PF00001">
    <property type="entry name" value="7tm_1"/>
    <property type="match status" value="1"/>
</dbReference>
<keyword evidence="7 9" id="KW-0675">Receptor</keyword>
<evidence type="ECO:0000259" key="11">
    <source>
        <dbReference type="PROSITE" id="PS50262"/>
    </source>
</evidence>
<gene>
    <name evidence="13" type="primary">LOC115812450</name>
</gene>
<organism evidence="12 13">
    <name type="scientific">Chanos chanos</name>
    <name type="common">Milkfish</name>
    <name type="synonym">Mugil chanos</name>
    <dbReference type="NCBI Taxonomy" id="29144"/>
    <lineage>
        <taxon>Eukaryota</taxon>
        <taxon>Metazoa</taxon>
        <taxon>Chordata</taxon>
        <taxon>Craniata</taxon>
        <taxon>Vertebrata</taxon>
        <taxon>Euteleostomi</taxon>
        <taxon>Actinopterygii</taxon>
        <taxon>Neopterygii</taxon>
        <taxon>Teleostei</taxon>
        <taxon>Ostariophysi</taxon>
        <taxon>Gonorynchiformes</taxon>
        <taxon>Chanidae</taxon>
        <taxon>Chanos</taxon>
    </lineage>
</organism>
<evidence type="ECO:0000256" key="9">
    <source>
        <dbReference type="RuleBase" id="RU000688"/>
    </source>
</evidence>
<evidence type="ECO:0000313" key="12">
    <source>
        <dbReference type="Proteomes" id="UP000504632"/>
    </source>
</evidence>
<keyword evidence="4 10" id="KW-1133">Transmembrane helix</keyword>
<dbReference type="Gene3D" id="1.20.1070.10">
    <property type="entry name" value="Rhodopsin 7-helix transmembrane proteins"/>
    <property type="match status" value="1"/>
</dbReference>
<keyword evidence="5 9" id="KW-0297">G-protein coupled receptor</keyword>
<dbReference type="GO" id="GO:0007267">
    <property type="term" value="P:cell-cell signaling"/>
    <property type="evidence" value="ECO:0007669"/>
    <property type="project" value="TreeGrafter"/>
</dbReference>
<dbReference type="PRINTS" id="PR01103">
    <property type="entry name" value="ADRENERGICR"/>
</dbReference>
<evidence type="ECO:0000256" key="7">
    <source>
        <dbReference type="ARBA" id="ARBA00023170"/>
    </source>
</evidence>
<keyword evidence="12" id="KW-1185">Reference proteome</keyword>
<dbReference type="InterPro" id="IPR017452">
    <property type="entry name" value="GPCR_Rhodpsn_7TM"/>
</dbReference>
<reference evidence="13" key="1">
    <citation type="submission" date="2025-08" db="UniProtKB">
        <authorList>
            <consortium name="RefSeq"/>
        </authorList>
    </citation>
    <scope>IDENTIFICATION</scope>
</reference>
<dbReference type="InterPro" id="IPR002233">
    <property type="entry name" value="ADR_fam"/>
</dbReference>
<dbReference type="GO" id="GO:0071881">
    <property type="term" value="P:adenylate cyclase-inhibiting adrenergic receptor signaling pathway"/>
    <property type="evidence" value="ECO:0007669"/>
    <property type="project" value="UniProtKB-ARBA"/>
</dbReference>
<dbReference type="Proteomes" id="UP000504632">
    <property type="component" value="Chromosome 5"/>
</dbReference>
<comment type="subcellular location">
    <subcellularLocation>
        <location evidence="1">Cell membrane</location>
        <topology evidence="1">Multi-pass membrane protein</topology>
    </subcellularLocation>
</comment>
<evidence type="ECO:0000256" key="8">
    <source>
        <dbReference type="ARBA" id="ARBA00023224"/>
    </source>
</evidence>
<evidence type="ECO:0000256" key="1">
    <source>
        <dbReference type="ARBA" id="ARBA00004651"/>
    </source>
</evidence>
<dbReference type="GO" id="GO:0005886">
    <property type="term" value="C:plasma membrane"/>
    <property type="evidence" value="ECO:0007669"/>
    <property type="project" value="UniProtKB-SubCell"/>
</dbReference>
<dbReference type="PANTHER" id="PTHR24248:SF14">
    <property type="entry name" value="ALPHA-1D ADRENERGIC RECEPTOR"/>
    <property type="match status" value="1"/>
</dbReference>
<dbReference type="GeneID" id="115812450"/>
<dbReference type="PROSITE" id="PS00237">
    <property type="entry name" value="G_PROTEIN_RECEP_F1_1"/>
    <property type="match status" value="1"/>
</dbReference>
<dbReference type="PANTHER" id="PTHR24248">
    <property type="entry name" value="ADRENERGIC RECEPTOR-RELATED G-PROTEIN COUPLED RECEPTOR"/>
    <property type="match status" value="1"/>
</dbReference>
<dbReference type="RefSeq" id="XP_030630790.1">
    <property type="nucleotide sequence ID" value="XM_030774930.1"/>
</dbReference>
<keyword evidence="8 9" id="KW-0807">Transducer</keyword>
<protein>
    <submittedName>
        <fullName evidence="13">Alpha-1D adrenergic receptor-like</fullName>
    </submittedName>
</protein>